<evidence type="ECO:0000256" key="1">
    <source>
        <dbReference type="ARBA" id="ARBA00022670"/>
    </source>
</evidence>
<evidence type="ECO:0000313" key="9">
    <source>
        <dbReference type="EMBL" id="WQG89577.1"/>
    </source>
</evidence>
<evidence type="ECO:0000256" key="3">
    <source>
        <dbReference type="ARBA" id="ARBA00022807"/>
    </source>
</evidence>
<dbReference type="GO" id="GO:0009636">
    <property type="term" value="P:response to toxic substance"/>
    <property type="evidence" value="ECO:0007669"/>
    <property type="project" value="TreeGrafter"/>
</dbReference>
<evidence type="ECO:0000256" key="4">
    <source>
        <dbReference type="PIRNR" id="PIRNR005700"/>
    </source>
</evidence>
<keyword evidence="6" id="KW-0732">Signal</keyword>
<feature type="signal peptide" evidence="6">
    <location>
        <begin position="1"/>
        <end position="19"/>
    </location>
</feature>
<gene>
    <name evidence="8" type="ORF">SAMN05661012_00266</name>
    <name evidence="9" type="ORF">SR876_32100</name>
</gene>
<dbReference type="EMBL" id="CP140154">
    <property type="protein sequence ID" value="WQG89577.1"/>
    <property type="molecule type" value="Genomic_DNA"/>
</dbReference>
<dbReference type="GO" id="GO:0043418">
    <property type="term" value="P:homocysteine catabolic process"/>
    <property type="evidence" value="ECO:0007669"/>
    <property type="project" value="TreeGrafter"/>
</dbReference>
<dbReference type="PROSITE" id="PS00139">
    <property type="entry name" value="THIOL_PROTEASE_CYS"/>
    <property type="match status" value="1"/>
</dbReference>
<evidence type="ECO:0000259" key="7">
    <source>
        <dbReference type="Pfam" id="PF00112"/>
    </source>
</evidence>
<dbReference type="Gene3D" id="3.90.70.10">
    <property type="entry name" value="Cysteine proteinases"/>
    <property type="match status" value="1"/>
</dbReference>
<keyword evidence="11" id="KW-1185">Reference proteome</keyword>
<sequence>MKKIFQGILMMLLATGAVAQENIKPIQDFTVLKNNAATPVKDQGQTGTCWCFSSTSVVESECLRKGLPSLDLSEMYVVRNIYMEKAKNYIHRQGFTRFDEGGLAHDFIHAAATYGLVPENVYSGLKDGRTRHDHGPMVEEMKGFLDSLLKVKRPLPDNWTERVSSILDKYLGAVPASFTYNGKNYTALTFAKEVVKFSPDDYVNLTSFTDHAYYAPFIVQVPDNVSNGAYYNLPLDEMVSVAKTAVTKGYTVLWDTDMSNRGWLTGKGYGLYPTEDSLLKKVPFNPDLSEKVATAADRQRLYEELITEDDHLMQITGLGKTAGGKEFFIVKNSWGPKAGPFEGYMHVSLPYFAMNTITMVVPRAVLDKGTLSKLGLK</sequence>
<comment type="similarity">
    <text evidence="4">Belongs to the peptidase C1 family.</text>
</comment>
<name>A0A1K1LW02_9BACT</name>
<dbReference type="InterPro" id="IPR000668">
    <property type="entry name" value="Peptidase_C1A_C"/>
</dbReference>
<dbReference type="PIRSF" id="PIRSF005700">
    <property type="entry name" value="PepC"/>
    <property type="match status" value="1"/>
</dbReference>
<accession>A0A1K1LW02</accession>
<feature type="active site" evidence="5">
    <location>
        <position position="311"/>
    </location>
</feature>
<dbReference type="GO" id="GO:0006508">
    <property type="term" value="P:proteolysis"/>
    <property type="evidence" value="ECO:0007669"/>
    <property type="project" value="UniProtKB-KW"/>
</dbReference>
<evidence type="ECO:0000256" key="5">
    <source>
        <dbReference type="PIRSR" id="PIRSR005700-1"/>
    </source>
</evidence>
<dbReference type="InterPro" id="IPR000169">
    <property type="entry name" value="Pept_cys_AS"/>
</dbReference>
<dbReference type="PANTHER" id="PTHR10363">
    <property type="entry name" value="BLEOMYCIN HYDROLASE"/>
    <property type="match status" value="1"/>
</dbReference>
<feature type="chain" id="PRO_5013312561" description="Aminopeptidase" evidence="6">
    <location>
        <begin position="20"/>
        <end position="377"/>
    </location>
</feature>
<protein>
    <recommendedName>
        <fullName evidence="4">Aminopeptidase</fullName>
    </recommendedName>
</protein>
<feature type="active site" evidence="5">
    <location>
        <position position="49"/>
    </location>
</feature>
<dbReference type="RefSeq" id="WP_072356804.1">
    <property type="nucleotide sequence ID" value="NZ_CP139972.1"/>
</dbReference>
<reference evidence="9 11" key="2">
    <citation type="submission" date="2023-11" db="EMBL/GenBank/DDBJ databases">
        <title>MicrobeMod: A computational toolkit for identifying prokaryotic methylation and restriction-modification with nanopore sequencing.</title>
        <authorList>
            <person name="Crits-Christoph A."/>
            <person name="Kang S.C."/>
            <person name="Lee H."/>
            <person name="Ostrov N."/>
        </authorList>
    </citation>
    <scope>NUCLEOTIDE SEQUENCE [LARGE SCALE GENOMIC DNA]</scope>
    <source>
        <strain evidence="9 11">ATCC 23090</strain>
    </source>
</reference>
<keyword evidence="4" id="KW-0031">Aminopeptidase</keyword>
<feature type="active site" evidence="5">
    <location>
        <position position="332"/>
    </location>
</feature>
<keyword evidence="1 4" id="KW-0645">Protease</keyword>
<evidence type="ECO:0000313" key="11">
    <source>
        <dbReference type="Proteomes" id="UP001326715"/>
    </source>
</evidence>
<dbReference type="InterPro" id="IPR004134">
    <property type="entry name" value="Peptidase_C1B"/>
</dbReference>
<dbReference type="Proteomes" id="UP000183788">
    <property type="component" value="Unassembled WGS sequence"/>
</dbReference>
<dbReference type="GO" id="GO:0070005">
    <property type="term" value="F:cysteine-type aminopeptidase activity"/>
    <property type="evidence" value="ECO:0007669"/>
    <property type="project" value="InterPro"/>
</dbReference>
<keyword evidence="2 4" id="KW-0378">Hydrolase</keyword>
<evidence type="ECO:0000313" key="8">
    <source>
        <dbReference type="EMBL" id="SFW15089.1"/>
    </source>
</evidence>
<organism evidence="8 10">
    <name type="scientific">Chitinophaga sancti</name>
    <dbReference type="NCBI Taxonomy" id="1004"/>
    <lineage>
        <taxon>Bacteria</taxon>
        <taxon>Pseudomonadati</taxon>
        <taxon>Bacteroidota</taxon>
        <taxon>Chitinophagia</taxon>
        <taxon>Chitinophagales</taxon>
        <taxon>Chitinophagaceae</taxon>
        <taxon>Chitinophaga</taxon>
    </lineage>
</organism>
<dbReference type="STRING" id="1004.SAMN05661012_00266"/>
<dbReference type="InterPro" id="IPR038765">
    <property type="entry name" value="Papain-like_cys_pep_sf"/>
</dbReference>
<dbReference type="AlphaFoldDB" id="A0A1K1LW02"/>
<dbReference type="Proteomes" id="UP001326715">
    <property type="component" value="Chromosome"/>
</dbReference>
<evidence type="ECO:0000256" key="2">
    <source>
        <dbReference type="ARBA" id="ARBA00022801"/>
    </source>
</evidence>
<dbReference type="EMBL" id="FPIZ01000001">
    <property type="protein sequence ID" value="SFW15089.1"/>
    <property type="molecule type" value="Genomic_DNA"/>
</dbReference>
<dbReference type="PANTHER" id="PTHR10363:SF2">
    <property type="entry name" value="BLEOMYCIN HYDROLASE"/>
    <property type="match status" value="1"/>
</dbReference>
<dbReference type="GO" id="GO:0005737">
    <property type="term" value="C:cytoplasm"/>
    <property type="evidence" value="ECO:0007669"/>
    <property type="project" value="TreeGrafter"/>
</dbReference>
<evidence type="ECO:0000313" key="10">
    <source>
        <dbReference type="Proteomes" id="UP000183788"/>
    </source>
</evidence>
<feature type="domain" description="Peptidase C1A papain C-terminal" evidence="7">
    <location>
        <begin position="33"/>
        <end position="78"/>
    </location>
</feature>
<proteinExistence type="inferred from homology"/>
<keyword evidence="3 4" id="KW-0788">Thiol protease</keyword>
<dbReference type="Pfam" id="PF03051">
    <property type="entry name" value="Peptidase_C1_2"/>
    <property type="match status" value="1"/>
</dbReference>
<dbReference type="Pfam" id="PF00112">
    <property type="entry name" value="Peptidase_C1"/>
    <property type="match status" value="1"/>
</dbReference>
<dbReference type="SUPFAM" id="SSF54001">
    <property type="entry name" value="Cysteine proteinases"/>
    <property type="match status" value="1"/>
</dbReference>
<reference evidence="8 10" key="1">
    <citation type="submission" date="2016-11" db="EMBL/GenBank/DDBJ databases">
        <authorList>
            <person name="Jaros S."/>
            <person name="Januszkiewicz K."/>
            <person name="Wedrychowicz H."/>
        </authorList>
    </citation>
    <scope>NUCLEOTIDE SEQUENCE [LARGE SCALE GENOMIC DNA]</scope>
    <source>
        <strain evidence="8 10">DSM 784</strain>
    </source>
</reference>
<evidence type="ECO:0000256" key="6">
    <source>
        <dbReference type="SAM" id="SignalP"/>
    </source>
</evidence>